<evidence type="ECO:0000256" key="4">
    <source>
        <dbReference type="ARBA" id="ARBA00022692"/>
    </source>
</evidence>
<gene>
    <name evidence="12" type="primary">kdpC_2</name>
    <name evidence="12" type="ORF">GALL_63260</name>
</gene>
<dbReference type="GO" id="GO:0008556">
    <property type="term" value="F:P-type potassium transmembrane transporter activity"/>
    <property type="evidence" value="ECO:0007669"/>
    <property type="project" value="InterPro"/>
</dbReference>
<protein>
    <submittedName>
        <fullName evidence="12">Potassium-transporting ATPase C chain</fullName>
        <ecNumber evidence="12">3.6.3.12</ecNumber>
    </submittedName>
</protein>
<dbReference type="GO" id="GO:0016787">
    <property type="term" value="F:hydrolase activity"/>
    <property type="evidence" value="ECO:0007669"/>
    <property type="project" value="UniProtKB-KW"/>
</dbReference>
<keyword evidence="9" id="KW-0406">Ion transport</keyword>
<evidence type="ECO:0000256" key="2">
    <source>
        <dbReference type="ARBA" id="ARBA00022475"/>
    </source>
</evidence>
<evidence type="ECO:0000256" key="1">
    <source>
        <dbReference type="ARBA" id="ARBA00022448"/>
    </source>
</evidence>
<evidence type="ECO:0000256" key="10">
    <source>
        <dbReference type="ARBA" id="ARBA00023136"/>
    </source>
</evidence>
<evidence type="ECO:0000256" key="5">
    <source>
        <dbReference type="ARBA" id="ARBA00022741"/>
    </source>
</evidence>
<keyword evidence="10 11" id="KW-0472">Membrane</keyword>
<dbReference type="GO" id="GO:0005524">
    <property type="term" value="F:ATP binding"/>
    <property type="evidence" value="ECO:0007669"/>
    <property type="project" value="UniProtKB-KW"/>
</dbReference>
<dbReference type="PIRSF" id="PIRSF001296">
    <property type="entry name" value="K_ATPase_KdpC"/>
    <property type="match status" value="1"/>
</dbReference>
<dbReference type="PANTHER" id="PTHR30042:SF2">
    <property type="entry name" value="POTASSIUM-TRANSPORTING ATPASE KDPC SUBUNIT"/>
    <property type="match status" value="1"/>
</dbReference>
<keyword evidence="1" id="KW-0813">Transport</keyword>
<name>A0A1J5SVS4_9ZZZZ</name>
<dbReference type="EMBL" id="MLJW01000018">
    <property type="protein sequence ID" value="OIR12075.1"/>
    <property type="molecule type" value="Genomic_DNA"/>
</dbReference>
<evidence type="ECO:0000256" key="8">
    <source>
        <dbReference type="ARBA" id="ARBA00022989"/>
    </source>
</evidence>
<keyword evidence="5" id="KW-0547">Nucleotide-binding</keyword>
<dbReference type="InterPro" id="IPR003820">
    <property type="entry name" value="KdpC"/>
</dbReference>
<keyword evidence="4 11" id="KW-0812">Transmembrane</keyword>
<dbReference type="PANTHER" id="PTHR30042">
    <property type="entry name" value="POTASSIUM-TRANSPORTING ATPASE C CHAIN"/>
    <property type="match status" value="1"/>
</dbReference>
<evidence type="ECO:0000256" key="9">
    <source>
        <dbReference type="ARBA" id="ARBA00023065"/>
    </source>
</evidence>
<keyword evidence="12" id="KW-0378">Hydrolase</keyword>
<comment type="caution">
    <text evidence="12">The sequence shown here is derived from an EMBL/GenBank/DDBJ whole genome shotgun (WGS) entry which is preliminary data.</text>
</comment>
<evidence type="ECO:0000256" key="3">
    <source>
        <dbReference type="ARBA" id="ARBA00022538"/>
    </source>
</evidence>
<dbReference type="NCBIfam" id="NF010606">
    <property type="entry name" value="PRK14002.1"/>
    <property type="match status" value="1"/>
</dbReference>
<reference evidence="12" key="1">
    <citation type="submission" date="2016-10" db="EMBL/GenBank/DDBJ databases">
        <title>Sequence of Gallionella enrichment culture.</title>
        <authorList>
            <person name="Poehlein A."/>
            <person name="Muehling M."/>
            <person name="Daniel R."/>
        </authorList>
    </citation>
    <scope>NUCLEOTIDE SEQUENCE</scope>
</reference>
<keyword evidence="6" id="KW-0067">ATP-binding</keyword>
<evidence type="ECO:0000256" key="7">
    <source>
        <dbReference type="ARBA" id="ARBA00022958"/>
    </source>
</evidence>
<evidence type="ECO:0000256" key="6">
    <source>
        <dbReference type="ARBA" id="ARBA00022840"/>
    </source>
</evidence>
<keyword evidence="7" id="KW-0630">Potassium</keyword>
<keyword evidence="2" id="KW-1003">Cell membrane</keyword>
<dbReference type="HAMAP" id="MF_00276">
    <property type="entry name" value="KdpC"/>
    <property type="match status" value="1"/>
</dbReference>
<evidence type="ECO:0000313" key="12">
    <source>
        <dbReference type="EMBL" id="OIR12075.1"/>
    </source>
</evidence>
<keyword evidence="3" id="KW-0633">Potassium transport</keyword>
<evidence type="ECO:0000256" key="11">
    <source>
        <dbReference type="SAM" id="Phobius"/>
    </source>
</evidence>
<organism evidence="12">
    <name type="scientific">mine drainage metagenome</name>
    <dbReference type="NCBI Taxonomy" id="410659"/>
    <lineage>
        <taxon>unclassified sequences</taxon>
        <taxon>metagenomes</taxon>
        <taxon>ecological metagenomes</taxon>
    </lineage>
</organism>
<dbReference type="NCBIfam" id="NF001454">
    <property type="entry name" value="PRK00315.1"/>
    <property type="match status" value="1"/>
</dbReference>
<dbReference type="GO" id="GO:0016020">
    <property type="term" value="C:membrane"/>
    <property type="evidence" value="ECO:0007669"/>
    <property type="project" value="InterPro"/>
</dbReference>
<dbReference type="Pfam" id="PF02669">
    <property type="entry name" value="KdpC"/>
    <property type="match status" value="1"/>
</dbReference>
<dbReference type="EC" id="3.6.3.12" evidence="12"/>
<proteinExistence type="inferred from homology"/>
<dbReference type="AlphaFoldDB" id="A0A1J5SVS4"/>
<accession>A0A1J5SVS4</accession>
<feature type="transmembrane region" description="Helical" evidence="11">
    <location>
        <begin position="12"/>
        <end position="31"/>
    </location>
</feature>
<keyword evidence="8 11" id="KW-1133">Transmembrane helix</keyword>
<sequence>MKQHILPAIKLTAITIVFFIGIYTLIIWLVAQAAPNKGLGETVIVNNKVVGYKLEGQKFSDDKYFWSRPSAAGYNAAASSGSNKGTTNPDYLKDVQSKIDTFLVHNPTVKKEDIPSDLVTSSGSGLDPDISVEAANIQVNRIAATRKIDKQKVQELVNNHIAKPFAGLFGTSSVNVLQLNVDLDKLK</sequence>